<organism evidence="1">
    <name type="scientific">Capitella teleta</name>
    <name type="common">Polychaete worm</name>
    <dbReference type="NCBI Taxonomy" id="283909"/>
    <lineage>
        <taxon>Eukaryota</taxon>
        <taxon>Metazoa</taxon>
        <taxon>Spiralia</taxon>
        <taxon>Lophotrochozoa</taxon>
        <taxon>Annelida</taxon>
        <taxon>Polychaeta</taxon>
        <taxon>Sedentaria</taxon>
        <taxon>Scolecida</taxon>
        <taxon>Capitellidae</taxon>
        <taxon>Capitella</taxon>
    </lineage>
</organism>
<reference evidence="3" key="1">
    <citation type="submission" date="2012-12" db="EMBL/GenBank/DDBJ databases">
        <authorList>
            <person name="Hellsten U."/>
            <person name="Grimwood J."/>
            <person name="Chapman J.A."/>
            <person name="Shapiro H."/>
            <person name="Aerts A."/>
            <person name="Otillar R.P."/>
            <person name="Terry A.Y."/>
            <person name="Boore J.L."/>
            <person name="Simakov O."/>
            <person name="Marletaz F."/>
            <person name="Cho S.-J."/>
            <person name="Edsinger-Gonzales E."/>
            <person name="Havlak P."/>
            <person name="Kuo D.-H."/>
            <person name="Larsson T."/>
            <person name="Lv J."/>
            <person name="Arendt D."/>
            <person name="Savage R."/>
            <person name="Osoegawa K."/>
            <person name="de Jong P."/>
            <person name="Lindberg D.R."/>
            <person name="Seaver E.C."/>
            <person name="Weisblat D.A."/>
            <person name="Putnam N.H."/>
            <person name="Grigoriev I.V."/>
            <person name="Rokhsar D.S."/>
        </authorList>
    </citation>
    <scope>NUCLEOTIDE SEQUENCE</scope>
    <source>
        <strain evidence="3">I ESC-2004</strain>
    </source>
</reference>
<reference evidence="1 3" key="2">
    <citation type="journal article" date="2013" name="Nature">
        <title>Insights into bilaterian evolution from three spiralian genomes.</title>
        <authorList>
            <person name="Simakov O."/>
            <person name="Marletaz F."/>
            <person name="Cho S.J."/>
            <person name="Edsinger-Gonzales E."/>
            <person name="Havlak P."/>
            <person name="Hellsten U."/>
            <person name="Kuo D.H."/>
            <person name="Larsson T."/>
            <person name="Lv J."/>
            <person name="Arendt D."/>
            <person name="Savage R."/>
            <person name="Osoegawa K."/>
            <person name="de Jong P."/>
            <person name="Grimwood J."/>
            <person name="Chapman J.A."/>
            <person name="Shapiro H."/>
            <person name="Aerts A."/>
            <person name="Otillar R.P."/>
            <person name="Terry A.Y."/>
            <person name="Boore J.L."/>
            <person name="Grigoriev I.V."/>
            <person name="Lindberg D.R."/>
            <person name="Seaver E.C."/>
            <person name="Weisblat D.A."/>
            <person name="Putnam N.H."/>
            <person name="Rokhsar D.S."/>
        </authorList>
    </citation>
    <scope>NUCLEOTIDE SEQUENCE</scope>
    <source>
        <strain evidence="1 3">I ESC-2004</strain>
    </source>
</reference>
<protein>
    <submittedName>
        <fullName evidence="1 2">Uncharacterized protein</fullName>
    </submittedName>
</protein>
<name>R7TWA5_CAPTE</name>
<proteinExistence type="predicted"/>
<sequence length="118" mass="13581">MGKTTCVERLYERAIDTIGQVQMIHVSLCDRHICIDSLIDNLLQKKKQLDCPAPMIIHVDLSHIVKRDVDHVLFGMLVLGTLYTSSGRIWSKRRQDYYIVECLSLQEQGNPSDSCYKQ</sequence>
<accession>R7TWA5</accession>
<dbReference type="GO" id="GO:0004842">
    <property type="term" value="F:ubiquitin-protein transferase activity"/>
    <property type="evidence" value="ECO:0007669"/>
    <property type="project" value="InterPro"/>
</dbReference>
<evidence type="ECO:0000313" key="3">
    <source>
        <dbReference type="Proteomes" id="UP000014760"/>
    </source>
</evidence>
<gene>
    <name evidence="1" type="ORF">CAPTEDRAFT_205227</name>
</gene>
<dbReference type="InterPro" id="IPR031248">
    <property type="entry name" value="RNF213"/>
</dbReference>
<dbReference type="EMBL" id="KB308454">
    <property type="protein sequence ID" value="ELT97852.1"/>
    <property type="molecule type" value="Genomic_DNA"/>
</dbReference>
<dbReference type="EMBL" id="AMQN01027347">
    <property type="status" value="NOT_ANNOTATED_CDS"/>
    <property type="molecule type" value="Genomic_DNA"/>
</dbReference>
<evidence type="ECO:0000313" key="1">
    <source>
        <dbReference type="EMBL" id="ELT97852.1"/>
    </source>
</evidence>
<evidence type="ECO:0000313" key="2">
    <source>
        <dbReference type="EnsemblMetazoa" id="CapteP205227"/>
    </source>
</evidence>
<dbReference type="AlphaFoldDB" id="R7TWA5"/>
<dbReference type="GO" id="GO:0016887">
    <property type="term" value="F:ATP hydrolysis activity"/>
    <property type="evidence" value="ECO:0007669"/>
    <property type="project" value="InterPro"/>
</dbReference>
<dbReference type="EnsemblMetazoa" id="CapteT205227">
    <property type="protein sequence ID" value="CapteP205227"/>
    <property type="gene ID" value="CapteG205227"/>
</dbReference>
<dbReference type="PANTHER" id="PTHR22605">
    <property type="entry name" value="RZ-TYPE DOMAIN-CONTAINING PROTEIN"/>
    <property type="match status" value="1"/>
</dbReference>
<reference evidence="2" key="3">
    <citation type="submission" date="2015-06" db="UniProtKB">
        <authorList>
            <consortium name="EnsemblMetazoa"/>
        </authorList>
    </citation>
    <scope>IDENTIFICATION</scope>
</reference>
<keyword evidence="3" id="KW-1185">Reference proteome</keyword>
<dbReference type="HOGENOM" id="CLU_2075377_0_0_1"/>
<dbReference type="PANTHER" id="PTHR22605:SF16">
    <property type="entry name" value="E3 UBIQUITIN-PROTEIN LIGASE RNF213"/>
    <property type="match status" value="1"/>
</dbReference>
<dbReference type="Proteomes" id="UP000014760">
    <property type="component" value="Unassembled WGS sequence"/>
</dbReference>